<dbReference type="CDD" id="cd06223">
    <property type="entry name" value="PRTases_typeI"/>
    <property type="match status" value="1"/>
</dbReference>
<dbReference type="InterPro" id="IPR029057">
    <property type="entry name" value="PRTase-like"/>
</dbReference>
<dbReference type="Pfam" id="PF18912">
    <property type="entry name" value="DZR_2"/>
    <property type="match status" value="1"/>
</dbReference>
<dbReference type="RefSeq" id="WP_232618195.1">
    <property type="nucleotide sequence ID" value="NZ_FWFN01000008.1"/>
</dbReference>
<dbReference type="AlphaFoldDB" id="A0A1X7A1H2"/>
<reference evidence="3 4" key="1">
    <citation type="submission" date="2017-03" db="EMBL/GenBank/DDBJ databases">
        <authorList>
            <person name="Afonso C.L."/>
            <person name="Miller P.J."/>
            <person name="Scott M.A."/>
            <person name="Spackman E."/>
            <person name="Goraichik I."/>
            <person name="Dimitrov K.M."/>
            <person name="Suarez D.L."/>
            <person name="Swayne D.E."/>
        </authorList>
    </citation>
    <scope>NUCLEOTIDE SEQUENCE [LARGE SCALE GENOMIC DNA]</scope>
    <source>
        <strain evidence="3 4">CECT 7751</strain>
    </source>
</reference>
<feature type="domain" description="Double zinc ribbon" evidence="2">
    <location>
        <begin position="2"/>
        <end position="62"/>
    </location>
</feature>
<keyword evidence="4" id="KW-1185">Reference proteome</keyword>
<evidence type="ECO:0000256" key="1">
    <source>
        <dbReference type="ARBA" id="ARBA00008007"/>
    </source>
</evidence>
<evidence type="ECO:0000259" key="2">
    <source>
        <dbReference type="Pfam" id="PF18912"/>
    </source>
</evidence>
<dbReference type="PANTHER" id="PTHR47505:SF1">
    <property type="entry name" value="DNA UTILIZATION PROTEIN YHGH"/>
    <property type="match status" value="1"/>
</dbReference>
<sequence>MALRLIYPPRCLGCGGLVESDFGLCGPCWRDTPFIGGLACDGCGLPLPGGRPGEVARCDGCLADPPPWAQGRAVMLYEGMGRKLVLGLKHGDRHDIAAPSAAWLAEAAEGIVARGAVIAPIPLHWRRRVRRGYNQSALLSRGLARALAAHAVLDLPDLLERPRATPSLDGRQRAERRAILKGAIRVAPRYADRLAGRPVLLVDDVLTSGATFSAATRACQAAGAATVAVLALARVGKAP</sequence>
<dbReference type="SUPFAM" id="SSF53271">
    <property type="entry name" value="PRTase-like"/>
    <property type="match status" value="1"/>
</dbReference>
<dbReference type="PANTHER" id="PTHR47505">
    <property type="entry name" value="DNA UTILIZATION PROTEIN YHGH"/>
    <property type="match status" value="1"/>
</dbReference>
<gene>
    <name evidence="3" type="ORF">PSM7751_03547</name>
</gene>
<dbReference type="Gene3D" id="3.40.50.2020">
    <property type="match status" value="1"/>
</dbReference>
<name>A0A1X7A1H2_9RHOB</name>
<proteinExistence type="inferred from homology"/>
<organism evidence="3 4">
    <name type="scientific">Pseudooceanicola marinus</name>
    <dbReference type="NCBI Taxonomy" id="396013"/>
    <lineage>
        <taxon>Bacteria</taxon>
        <taxon>Pseudomonadati</taxon>
        <taxon>Pseudomonadota</taxon>
        <taxon>Alphaproteobacteria</taxon>
        <taxon>Rhodobacterales</taxon>
        <taxon>Paracoccaceae</taxon>
        <taxon>Pseudooceanicola</taxon>
    </lineage>
</organism>
<dbReference type="InterPro" id="IPR000836">
    <property type="entry name" value="PRTase_dom"/>
</dbReference>
<evidence type="ECO:0000313" key="4">
    <source>
        <dbReference type="Proteomes" id="UP000193963"/>
    </source>
</evidence>
<dbReference type="EMBL" id="FWFN01000008">
    <property type="protein sequence ID" value="SLN67980.1"/>
    <property type="molecule type" value="Genomic_DNA"/>
</dbReference>
<comment type="similarity">
    <text evidence="1">Belongs to the ComF/GntX family.</text>
</comment>
<dbReference type="InterPro" id="IPR051910">
    <property type="entry name" value="ComF/GntX_DNA_util-trans"/>
</dbReference>
<evidence type="ECO:0000313" key="3">
    <source>
        <dbReference type="EMBL" id="SLN67980.1"/>
    </source>
</evidence>
<accession>A0A1X7A1H2</accession>
<dbReference type="Proteomes" id="UP000193963">
    <property type="component" value="Unassembled WGS sequence"/>
</dbReference>
<protein>
    <submittedName>
        <fullName evidence="3">DNA utilization protein GntX</fullName>
    </submittedName>
</protein>
<dbReference type="InterPro" id="IPR044005">
    <property type="entry name" value="DZR_2"/>
</dbReference>